<reference evidence="2" key="1">
    <citation type="submission" date="2015-04" db="UniProtKB">
        <authorList>
            <consortium name="EnsemblPlants"/>
        </authorList>
    </citation>
    <scope>IDENTIFICATION</scope>
</reference>
<dbReference type="HOGENOM" id="CLU_2472951_0_0_1"/>
<organism evidence="2">
    <name type="scientific">Oryza punctata</name>
    <name type="common">Red rice</name>
    <dbReference type="NCBI Taxonomy" id="4537"/>
    <lineage>
        <taxon>Eukaryota</taxon>
        <taxon>Viridiplantae</taxon>
        <taxon>Streptophyta</taxon>
        <taxon>Embryophyta</taxon>
        <taxon>Tracheophyta</taxon>
        <taxon>Spermatophyta</taxon>
        <taxon>Magnoliopsida</taxon>
        <taxon>Liliopsida</taxon>
        <taxon>Poales</taxon>
        <taxon>Poaceae</taxon>
        <taxon>BOP clade</taxon>
        <taxon>Oryzoideae</taxon>
        <taxon>Oryzeae</taxon>
        <taxon>Oryzinae</taxon>
        <taxon>Oryza</taxon>
    </lineage>
</organism>
<sequence length="88" mass="9695">MDRDNNNKDMGVVMTVVPVRIQRWSLQTSLLLATGSPLSLNAMPGGKSILGKRFRHRDLGSFLTKRSASTCSPHPSDQVQAPTEMMLL</sequence>
<evidence type="ECO:0000313" key="3">
    <source>
        <dbReference type="Proteomes" id="UP000026962"/>
    </source>
</evidence>
<feature type="compositionally biased region" description="Polar residues" evidence="1">
    <location>
        <begin position="66"/>
        <end position="81"/>
    </location>
</feature>
<dbReference type="Gramene" id="OPUNC08G07610.1">
    <property type="protein sequence ID" value="OPUNC08G07610.1"/>
    <property type="gene ID" value="OPUNC08G07610"/>
</dbReference>
<name>A0A0E0LSZ3_ORYPU</name>
<reference evidence="2" key="2">
    <citation type="submission" date="2018-05" db="EMBL/GenBank/DDBJ databases">
        <title>OpunRS2 (Oryza punctata Reference Sequence Version 2).</title>
        <authorList>
            <person name="Zhang J."/>
            <person name="Kudrna D."/>
            <person name="Lee S."/>
            <person name="Talag J."/>
            <person name="Welchert J."/>
            <person name="Wing R.A."/>
        </authorList>
    </citation>
    <scope>NUCLEOTIDE SEQUENCE [LARGE SCALE GENOMIC DNA]</scope>
</reference>
<accession>A0A0E0LSZ3</accession>
<proteinExistence type="predicted"/>
<evidence type="ECO:0000256" key="1">
    <source>
        <dbReference type="SAM" id="MobiDB-lite"/>
    </source>
</evidence>
<evidence type="ECO:0000313" key="2">
    <source>
        <dbReference type="EnsemblPlants" id="OPUNC08G07610.1"/>
    </source>
</evidence>
<dbReference type="Proteomes" id="UP000026962">
    <property type="component" value="Chromosome 8"/>
</dbReference>
<dbReference type="AlphaFoldDB" id="A0A0E0LSZ3"/>
<dbReference type="EnsemblPlants" id="OPUNC08G07610.1">
    <property type="protein sequence ID" value="OPUNC08G07610.1"/>
    <property type="gene ID" value="OPUNC08G07610"/>
</dbReference>
<keyword evidence="3" id="KW-1185">Reference proteome</keyword>
<protein>
    <submittedName>
        <fullName evidence="2">Uncharacterized protein</fullName>
    </submittedName>
</protein>
<feature type="region of interest" description="Disordered" evidence="1">
    <location>
        <begin position="66"/>
        <end position="88"/>
    </location>
</feature>